<evidence type="ECO:0000313" key="2">
    <source>
        <dbReference type="EMBL" id="GAA4005879.1"/>
    </source>
</evidence>
<organism evidence="2 3">
    <name type="scientific">Streptomyces marokkonensis</name>
    <dbReference type="NCBI Taxonomy" id="324855"/>
    <lineage>
        <taxon>Bacteria</taxon>
        <taxon>Bacillati</taxon>
        <taxon>Actinomycetota</taxon>
        <taxon>Actinomycetes</taxon>
        <taxon>Kitasatosporales</taxon>
        <taxon>Streptomycetaceae</taxon>
        <taxon>Streptomyces</taxon>
    </lineage>
</organism>
<sequence>MTDERSDVEAGRDDRDPDGWGWDDWGWGERGCGGCGAGIGGGLPDG</sequence>
<evidence type="ECO:0000256" key="1">
    <source>
        <dbReference type="SAM" id="MobiDB-lite"/>
    </source>
</evidence>
<accession>A0ABP7S335</accession>
<feature type="region of interest" description="Disordered" evidence="1">
    <location>
        <begin position="1"/>
        <end position="46"/>
    </location>
</feature>
<protein>
    <submittedName>
        <fullName evidence="2">Uncharacterized protein</fullName>
    </submittedName>
</protein>
<evidence type="ECO:0000313" key="3">
    <source>
        <dbReference type="Proteomes" id="UP001500034"/>
    </source>
</evidence>
<keyword evidence="3" id="KW-1185">Reference proteome</keyword>
<feature type="compositionally biased region" description="Gly residues" evidence="1">
    <location>
        <begin position="28"/>
        <end position="46"/>
    </location>
</feature>
<dbReference type="EMBL" id="BAABCQ010000174">
    <property type="protein sequence ID" value="GAA4005879.1"/>
    <property type="molecule type" value="Genomic_DNA"/>
</dbReference>
<feature type="compositionally biased region" description="Basic and acidic residues" evidence="1">
    <location>
        <begin position="1"/>
        <end position="18"/>
    </location>
</feature>
<comment type="caution">
    <text evidence="2">The sequence shown here is derived from an EMBL/GenBank/DDBJ whole genome shotgun (WGS) entry which is preliminary data.</text>
</comment>
<gene>
    <name evidence="2" type="ORF">GCM10022384_60250</name>
</gene>
<proteinExistence type="predicted"/>
<dbReference type="RefSeq" id="WP_345596539.1">
    <property type="nucleotide sequence ID" value="NZ_BAABCQ010000174.1"/>
</dbReference>
<reference evidence="3" key="1">
    <citation type="journal article" date="2019" name="Int. J. Syst. Evol. Microbiol.">
        <title>The Global Catalogue of Microorganisms (GCM) 10K type strain sequencing project: providing services to taxonomists for standard genome sequencing and annotation.</title>
        <authorList>
            <consortium name="The Broad Institute Genomics Platform"/>
            <consortium name="The Broad Institute Genome Sequencing Center for Infectious Disease"/>
            <person name="Wu L."/>
            <person name="Ma J."/>
        </authorList>
    </citation>
    <scope>NUCLEOTIDE SEQUENCE [LARGE SCALE GENOMIC DNA]</scope>
    <source>
        <strain evidence="3">JCM 17027</strain>
    </source>
</reference>
<name>A0ABP7S335_9ACTN</name>
<dbReference type="Proteomes" id="UP001500034">
    <property type="component" value="Unassembled WGS sequence"/>
</dbReference>